<comment type="subcellular location">
    <subcellularLocation>
        <location evidence="1">Membrane</location>
    </subcellularLocation>
</comment>
<evidence type="ECO:0000256" key="4">
    <source>
        <dbReference type="ARBA" id="ARBA00023136"/>
    </source>
</evidence>
<name>E9GNT2_DAPPU</name>
<sequence length="384" mass="45335">MPNLLYYYFDYFNQKDFIRTYYKSNALMSGVFKWILVVIIVYSICCTRNQRIPKRGKEFHPVMCSGNLLDQRDHHYAKEADGSYDNSRMISKLGSCHLMRYTFNQVVGCFNDVLNENNERYYLDRNPSNNVNFIKRPNKNLHFAFIGDSRIRQQFFNLLKLIPDYDRKSEPSPLPFVYHGDMEVTSDIMRLRLSFQWRPLINDSVIDTIRQWATYSQTDRPDLIILGIAMWHMFSTPKEDDHQLYREQLKRLAPFLGQLANVSKVIWLNQYPVVEKYGNIGAMNTEVFSEKIDHYNEAVRSELQNYPEMRILWDSSNSLVEEYIRGCVVFQQRMQLGVYLVTDPDYSYINCNDCRHPGYSALSQATQLLLNDLCNGQHLNFPLK</sequence>
<proteinExistence type="predicted"/>
<dbReference type="OrthoDB" id="6343610at2759"/>
<keyword evidence="7" id="KW-1185">Reference proteome</keyword>
<dbReference type="GO" id="GO:0016020">
    <property type="term" value="C:membrane"/>
    <property type="evidence" value="ECO:0007669"/>
    <property type="project" value="UniProtKB-SubCell"/>
</dbReference>
<dbReference type="SUPFAM" id="SSF52266">
    <property type="entry name" value="SGNH hydrolase"/>
    <property type="match status" value="1"/>
</dbReference>
<dbReference type="PhylomeDB" id="E9GNT2"/>
<dbReference type="PANTHER" id="PTHR13533">
    <property type="entry name" value="N-ACETYLNEURAMINATE 9-O-ACETYLTRANSFERASE"/>
    <property type="match status" value="1"/>
</dbReference>
<evidence type="ECO:0000256" key="3">
    <source>
        <dbReference type="ARBA" id="ARBA00022989"/>
    </source>
</evidence>
<evidence type="ECO:0000256" key="1">
    <source>
        <dbReference type="ARBA" id="ARBA00004370"/>
    </source>
</evidence>
<keyword evidence="2 5" id="KW-0812">Transmembrane</keyword>
<organism evidence="6 7">
    <name type="scientific">Daphnia pulex</name>
    <name type="common">Water flea</name>
    <dbReference type="NCBI Taxonomy" id="6669"/>
    <lineage>
        <taxon>Eukaryota</taxon>
        <taxon>Metazoa</taxon>
        <taxon>Ecdysozoa</taxon>
        <taxon>Arthropoda</taxon>
        <taxon>Crustacea</taxon>
        <taxon>Branchiopoda</taxon>
        <taxon>Diplostraca</taxon>
        <taxon>Cladocera</taxon>
        <taxon>Anomopoda</taxon>
        <taxon>Daphniidae</taxon>
        <taxon>Daphnia</taxon>
    </lineage>
</organism>
<dbReference type="HOGENOM" id="CLU_043337_0_0_1"/>
<protein>
    <recommendedName>
        <fullName evidence="8">SGNH domain-containing protein</fullName>
    </recommendedName>
</protein>
<dbReference type="EMBL" id="GL732555">
    <property type="protein sequence ID" value="EFX78812.1"/>
    <property type="molecule type" value="Genomic_DNA"/>
</dbReference>
<keyword evidence="4 5" id="KW-0472">Membrane</keyword>
<dbReference type="KEGG" id="dpx:DAPPUDRAFT_320084"/>
<evidence type="ECO:0000256" key="5">
    <source>
        <dbReference type="SAM" id="Phobius"/>
    </source>
</evidence>
<dbReference type="Proteomes" id="UP000000305">
    <property type="component" value="Unassembled WGS sequence"/>
</dbReference>
<evidence type="ECO:0000313" key="6">
    <source>
        <dbReference type="EMBL" id="EFX78812.1"/>
    </source>
</evidence>
<evidence type="ECO:0008006" key="8">
    <source>
        <dbReference type="Google" id="ProtNLM"/>
    </source>
</evidence>
<gene>
    <name evidence="6" type="ORF">DAPPUDRAFT_320084</name>
</gene>
<reference evidence="6 7" key="1">
    <citation type="journal article" date="2011" name="Science">
        <title>The ecoresponsive genome of Daphnia pulex.</title>
        <authorList>
            <person name="Colbourne J.K."/>
            <person name="Pfrender M.E."/>
            <person name="Gilbert D."/>
            <person name="Thomas W.K."/>
            <person name="Tucker A."/>
            <person name="Oakley T.H."/>
            <person name="Tokishita S."/>
            <person name="Aerts A."/>
            <person name="Arnold G.J."/>
            <person name="Basu M.K."/>
            <person name="Bauer D.J."/>
            <person name="Caceres C.E."/>
            <person name="Carmel L."/>
            <person name="Casola C."/>
            <person name="Choi J.H."/>
            <person name="Detter J.C."/>
            <person name="Dong Q."/>
            <person name="Dusheyko S."/>
            <person name="Eads B.D."/>
            <person name="Frohlich T."/>
            <person name="Geiler-Samerotte K.A."/>
            <person name="Gerlach D."/>
            <person name="Hatcher P."/>
            <person name="Jogdeo S."/>
            <person name="Krijgsveld J."/>
            <person name="Kriventseva E.V."/>
            <person name="Kultz D."/>
            <person name="Laforsch C."/>
            <person name="Lindquist E."/>
            <person name="Lopez J."/>
            <person name="Manak J.R."/>
            <person name="Muller J."/>
            <person name="Pangilinan J."/>
            <person name="Patwardhan R.P."/>
            <person name="Pitluck S."/>
            <person name="Pritham E.J."/>
            <person name="Rechtsteiner A."/>
            <person name="Rho M."/>
            <person name="Rogozin I.B."/>
            <person name="Sakarya O."/>
            <person name="Salamov A."/>
            <person name="Schaack S."/>
            <person name="Shapiro H."/>
            <person name="Shiga Y."/>
            <person name="Skalitzky C."/>
            <person name="Smith Z."/>
            <person name="Souvorov A."/>
            <person name="Sung W."/>
            <person name="Tang Z."/>
            <person name="Tsuchiya D."/>
            <person name="Tu H."/>
            <person name="Vos H."/>
            <person name="Wang M."/>
            <person name="Wolf Y.I."/>
            <person name="Yamagata H."/>
            <person name="Yamada T."/>
            <person name="Ye Y."/>
            <person name="Shaw J.R."/>
            <person name="Andrews J."/>
            <person name="Crease T.J."/>
            <person name="Tang H."/>
            <person name="Lucas S.M."/>
            <person name="Robertson H.M."/>
            <person name="Bork P."/>
            <person name="Koonin E.V."/>
            <person name="Zdobnov E.M."/>
            <person name="Grigoriev I.V."/>
            <person name="Lynch M."/>
            <person name="Boore J.L."/>
        </authorList>
    </citation>
    <scope>NUCLEOTIDE SEQUENCE [LARGE SCALE GENOMIC DNA]</scope>
</reference>
<keyword evidence="3 5" id="KW-1133">Transmembrane helix</keyword>
<dbReference type="InParanoid" id="E9GNT2"/>
<evidence type="ECO:0000256" key="2">
    <source>
        <dbReference type="ARBA" id="ARBA00022692"/>
    </source>
</evidence>
<dbReference type="GO" id="GO:0005975">
    <property type="term" value="P:carbohydrate metabolic process"/>
    <property type="evidence" value="ECO:0007669"/>
    <property type="project" value="UniProtKB-ARBA"/>
</dbReference>
<evidence type="ECO:0000313" key="7">
    <source>
        <dbReference type="Proteomes" id="UP000000305"/>
    </source>
</evidence>
<feature type="transmembrane region" description="Helical" evidence="5">
    <location>
        <begin position="26"/>
        <end position="45"/>
    </location>
</feature>
<accession>E9GNT2</accession>
<dbReference type="GO" id="GO:0005794">
    <property type="term" value="C:Golgi apparatus"/>
    <property type="evidence" value="ECO:0007669"/>
    <property type="project" value="UniProtKB-ARBA"/>
</dbReference>
<dbReference type="eggNOG" id="KOG1699">
    <property type="taxonomic scope" value="Eukaryota"/>
</dbReference>
<dbReference type="PANTHER" id="PTHR13533:SF45">
    <property type="entry name" value="CAS1P 10 TM ACYL TRANSFERASE DOMAIN-CONTAINING PROTEIN"/>
    <property type="match status" value="1"/>
</dbReference>
<dbReference type="AlphaFoldDB" id="E9GNT2"/>